<name>A0A1D1ZY98_AUXPR</name>
<dbReference type="PANTHER" id="PTHR16199:SF4">
    <property type="entry name" value="CONDENSIN-2 COMPLEX SUBUNIT G2"/>
    <property type="match status" value="1"/>
</dbReference>
<dbReference type="Gene3D" id="1.25.10.10">
    <property type="entry name" value="Leucine-rich Repeat Variant"/>
    <property type="match status" value="1"/>
</dbReference>
<feature type="region of interest" description="Disordered" evidence="1">
    <location>
        <begin position="909"/>
        <end position="936"/>
    </location>
</feature>
<accession>A0A1D1ZY98</accession>
<sequence length="1204" mass="123462">LDIEDVFSAQIKDQHAMSAGVHARLGSLLRDLQGAEVQSESTFLQLADGPKSIRQEVQECLQVAQRKEMAALCDALYKKTEAACAAVLEIQTAEVTASEAEPGSPGLPPSALSVLGASAVLARLMLGETKASPPPGLHATAALLHDNCLLYLCDSPVIQEAVARLCLEWWQAGAPGRNALVPSTIAYLVAEAVGAGTTAAVKRCHAIRHGLDLLDYEDEESIVHLKRLLLKATFCPAFLRCSEGRRFLAHLFRLQPAFVAELTAIIKNQVPAGRASVLDAYGEILFRAVSGAEGEQLGAVVAHCLQPLAEAALLASSPGLGANLRRVLRGLHSRKHEPGVDAALLEAYGPLLLRRLAAPNPRVRVAALRLLADAFPLRDPAEDGAAADERLGDQFRRLRDALGDDAPAVRAAAARATAQVLGAYWELVPAALTASLLSRVCDLGLDTASIEARCAAAEALAGLAELPLAAPLLKKLLPRLRPQLFDASPRVRAGFADLLLSLGGLSGLSWLDVVAPQDLIGVLGCDTPALSQRVHQLLLPSFLPDEESAPGLLVSLLRSQPEAGRRLCLHLAGGVESKAQDGTVLALPSGPAVGAGTLASLLAVLTEHLLSVQIVGETGPDSAPRAKPAVKPRRKAGAGRRGKRGAGDGEPGAEAEGGEPSDRPDASTSETRAGWSSILAGVCALAQGAGAALRAELLDPGEGQAQLLATATSGDVGWARALLPRCASAAERAALMRAVAAWPEDALAGVDLWGWISREVVEAGPDAPLELLSTCVECTPQHQLAALVAACVRTLHPASGLPPSRPSQLRFPALALSLLGLLGRDGRVWLPGTLPPAEAPGDPVPALQAAALSGLEAALAGDGAGAGAHHLPELVATALGWDLHARLHGRTTTAGPRGALDAALQAGAARVGEDRTTEPGPAAPGTKRGRRGRGRADGAALTVDEGLASAPSWREVALAALALACDARRCCAEVLRADTLARLASALLAEARRGGGGDGAAVAALLAPVGAGLALMAAGVEDAAVSDLAVLGPVLDDLLRLALETRVALPAATAACSAWAALPGTGPHWVPAVAEALASLAGLGTTAGGEQLPGDVRELGRRVRAALEAESEEALRSLCAVVGRSTQPDRVAREVAEAEQALGGQYSGRVQAGAQRLLALCGAPGGSRAVRSPLGPSGRANEVALPRVAKGAAWAGGAGQELVL</sequence>
<evidence type="ECO:0000256" key="1">
    <source>
        <dbReference type="SAM" id="MobiDB-lite"/>
    </source>
</evidence>
<feature type="region of interest" description="Disordered" evidence="1">
    <location>
        <begin position="617"/>
        <end position="671"/>
    </location>
</feature>
<dbReference type="EMBL" id="GDKF01006917">
    <property type="protein sequence ID" value="JAT71705.1"/>
    <property type="molecule type" value="Transcribed_RNA"/>
</dbReference>
<dbReference type="AlphaFoldDB" id="A0A1D1ZY98"/>
<dbReference type="InterPro" id="IPR016024">
    <property type="entry name" value="ARM-type_fold"/>
</dbReference>
<dbReference type="GO" id="GO:0005634">
    <property type="term" value="C:nucleus"/>
    <property type="evidence" value="ECO:0007669"/>
    <property type="project" value="InterPro"/>
</dbReference>
<feature type="non-terminal residue" evidence="2">
    <location>
        <position position="1"/>
    </location>
</feature>
<protein>
    <submittedName>
        <fullName evidence="2">Uncharacterized protein</fullName>
    </submittedName>
</protein>
<dbReference type="Pfam" id="PF12422">
    <property type="entry name" value="Condensin2nSMC"/>
    <property type="match status" value="1"/>
</dbReference>
<proteinExistence type="predicted"/>
<dbReference type="GO" id="GO:0000070">
    <property type="term" value="P:mitotic sister chromatid segregation"/>
    <property type="evidence" value="ECO:0007669"/>
    <property type="project" value="TreeGrafter"/>
</dbReference>
<reference evidence="2" key="1">
    <citation type="submission" date="2015-08" db="EMBL/GenBank/DDBJ databases">
        <authorList>
            <person name="Babu N.S."/>
            <person name="Beckwith C.J."/>
            <person name="Beseler K.G."/>
            <person name="Brison A."/>
            <person name="Carone J.V."/>
            <person name="Caskin T.P."/>
            <person name="Diamond M."/>
            <person name="Durham M.E."/>
            <person name="Foxe J.M."/>
            <person name="Go M."/>
            <person name="Henderson B.A."/>
            <person name="Jones I.B."/>
            <person name="McGettigan J.A."/>
            <person name="Micheletti S.J."/>
            <person name="Nasrallah M.E."/>
            <person name="Ortiz D."/>
            <person name="Piller C.R."/>
            <person name="Privatt S.R."/>
            <person name="Schneider S.L."/>
            <person name="Sharp S."/>
            <person name="Smith T.C."/>
            <person name="Stanton J.D."/>
            <person name="Ullery H.E."/>
            <person name="Wilson R.J."/>
            <person name="Serrano M.G."/>
            <person name="Buck G."/>
            <person name="Lee V."/>
            <person name="Wang Y."/>
            <person name="Carvalho R."/>
            <person name="Voegtly L."/>
            <person name="Shi R."/>
            <person name="Duckworth R."/>
            <person name="Johnson A."/>
            <person name="Loviza R."/>
            <person name="Walstead R."/>
            <person name="Shah Z."/>
            <person name="Kiflezghi M."/>
            <person name="Wade K."/>
            <person name="Ball S.L."/>
            <person name="Bradley K.W."/>
            <person name="Asai D.J."/>
            <person name="Bowman C.A."/>
            <person name="Russell D.A."/>
            <person name="Pope W.H."/>
            <person name="Jacobs-Sera D."/>
            <person name="Hendrix R.W."/>
            <person name="Hatfull G.F."/>
        </authorList>
    </citation>
    <scope>NUCLEOTIDE SEQUENCE</scope>
</reference>
<gene>
    <name evidence="2" type="ORF">g.64807</name>
</gene>
<dbReference type="PANTHER" id="PTHR16199">
    <property type="entry name" value="CONDENSIN-2 COMPLEX SUBUNIT G2"/>
    <property type="match status" value="1"/>
</dbReference>
<organism evidence="2">
    <name type="scientific">Auxenochlorella protothecoides</name>
    <name type="common">Green microalga</name>
    <name type="synonym">Chlorella protothecoides</name>
    <dbReference type="NCBI Taxonomy" id="3075"/>
    <lineage>
        <taxon>Eukaryota</taxon>
        <taxon>Viridiplantae</taxon>
        <taxon>Chlorophyta</taxon>
        <taxon>core chlorophytes</taxon>
        <taxon>Trebouxiophyceae</taxon>
        <taxon>Chlorellales</taxon>
        <taxon>Chlorellaceae</taxon>
        <taxon>Auxenochlorella</taxon>
    </lineage>
</organism>
<feature type="compositionally biased region" description="Basic residues" evidence="1">
    <location>
        <begin position="628"/>
        <end position="644"/>
    </location>
</feature>
<dbReference type="SUPFAM" id="SSF48371">
    <property type="entry name" value="ARM repeat"/>
    <property type="match status" value="1"/>
</dbReference>
<dbReference type="GO" id="GO:0000796">
    <property type="term" value="C:condensin complex"/>
    <property type="evidence" value="ECO:0007669"/>
    <property type="project" value="TreeGrafter"/>
</dbReference>
<evidence type="ECO:0000313" key="2">
    <source>
        <dbReference type="EMBL" id="JAT71705.1"/>
    </source>
</evidence>
<dbReference type="InterPro" id="IPR011989">
    <property type="entry name" value="ARM-like"/>
</dbReference>
<dbReference type="InterPro" id="IPR024741">
    <property type="entry name" value="Condensin2_G2"/>
</dbReference>